<dbReference type="GO" id="GO:0006508">
    <property type="term" value="P:proteolysis"/>
    <property type="evidence" value="ECO:0007669"/>
    <property type="project" value="UniProtKB-KW"/>
</dbReference>
<dbReference type="GO" id="GO:0008233">
    <property type="term" value="F:peptidase activity"/>
    <property type="evidence" value="ECO:0007669"/>
    <property type="project" value="UniProtKB-KW"/>
</dbReference>
<dbReference type="EMBL" id="SBIW01000008">
    <property type="protein sequence ID" value="RWY49279.1"/>
    <property type="molecule type" value="Genomic_DNA"/>
</dbReference>
<evidence type="ECO:0000313" key="1">
    <source>
        <dbReference type="EMBL" id="RWY49279.1"/>
    </source>
</evidence>
<dbReference type="OrthoDB" id="4696264at2"/>
<keyword evidence="1" id="KW-0378">Hydrolase</keyword>
<dbReference type="AlphaFoldDB" id="A0A3S4Y7V2"/>
<comment type="caution">
    <text evidence="1">The sequence shown here is derived from an EMBL/GenBank/DDBJ whole genome shotgun (WGS) entry which is preliminary data.</text>
</comment>
<reference evidence="1 2" key="1">
    <citation type="submission" date="2019-01" db="EMBL/GenBank/DDBJ databases">
        <title>Mucilaginibacter antarcticum sp. nov., isolated from antarctic soil.</title>
        <authorList>
            <person name="Yan Y.-Q."/>
            <person name="Du Z.-J."/>
        </authorList>
    </citation>
    <scope>NUCLEOTIDE SEQUENCE [LARGE SCALE GENOMIC DNA]</scope>
    <source>
        <strain evidence="1 2">F01003</strain>
    </source>
</reference>
<name>A0A3S4Y7V2_9SPHI</name>
<evidence type="ECO:0000313" key="2">
    <source>
        <dbReference type="Proteomes" id="UP000286701"/>
    </source>
</evidence>
<proteinExistence type="predicted"/>
<keyword evidence="2" id="KW-1185">Reference proteome</keyword>
<dbReference type="SUPFAM" id="SSF50494">
    <property type="entry name" value="Trypsin-like serine proteases"/>
    <property type="match status" value="1"/>
</dbReference>
<protein>
    <submittedName>
        <fullName evidence="1">Serine protease</fullName>
    </submittedName>
</protein>
<sequence>MQLSPAEQLMYSTVRIECKNNLGQSSVGTGFHFRFKISESVFAPVIITNKHVVSNMTFAQIVVCHADENGNPIDNKHFEIHFANLSNSIIYHPDPSVDLCAISTGQAFNHFDNEKIKVFTIFLDETIIPTIEQLKELNAVEDILMVGYPNGLWDNFNNKPIFRRGSTATHPAMDYRGIKEFVIDAACFPGSSGSPVLIFNTNSYSPKNGGLNMGARVYLLGLLYAGPQYTASGEIQVIDVPTVKQPISNTQLMLNLGYVIKAERILELRSVMFI</sequence>
<dbReference type="Proteomes" id="UP000286701">
    <property type="component" value="Unassembled WGS sequence"/>
</dbReference>
<organism evidence="1 2">
    <name type="scientific">Mucilaginibacter gilvus</name>
    <dbReference type="NCBI Taxonomy" id="2305909"/>
    <lineage>
        <taxon>Bacteria</taxon>
        <taxon>Pseudomonadati</taxon>
        <taxon>Bacteroidota</taxon>
        <taxon>Sphingobacteriia</taxon>
        <taxon>Sphingobacteriales</taxon>
        <taxon>Sphingobacteriaceae</taxon>
        <taxon>Mucilaginibacter</taxon>
    </lineage>
</organism>
<accession>A0A3S4Y7V2</accession>
<keyword evidence="1" id="KW-0645">Protease</keyword>
<dbReference type="InterPro" id="IPR009003">
    <property type="entry name" value="Peptidase_S1_PA"/>
</dbReference>
<gene>
    <name evidence="1" type="ORF">EPL05_17875</name>
</gene>
<dbReference type="Gene3D" id="2.40.10.120">
    <property type="match status" value="1"/>
</dbReference>
<dbReference type="Pfam" id="PF13365">
    <property type="entry name" value="Trypsin_2"/>
    <property type="match status" value="1"/>
</dbReference>